<keyword evidence="8" id="KW-0539">Nucleus</keyword>
<dbReference type="InterPro" id="IPR008906">
    <property type="entry name" value="HATC_C_dom"/>
</dbReference>
<keyword evidence="2" id="KW-0479">Metal-binding</keyword>
<reference evidence="12 13" key="1">
    <citation type="submission" date="2018-04" db="EMBL/GenBank/DDBJ databases">
        <authorList>
            <person name="Zhang X."/>
            <person name="Yuan J."/>
            <person name="Li F."/>
            <person name="Xiang J."/>
        </authorList>
    </citation>
    <scope>NUCLEOTIDE SEQUENCE [LARGE SCALE GENOMIC DNA]</scope>
    <source>
        <tissue evidence="12">Muscle</tissue>
    </source>
</reference>
<dbReference type="SMART" id="SM00614">
    <property type="entry name" value="ZnF_BED"/>
    <property type="match status" value="1"/>
</dbReference>
<dbReference type="GO" id="GO:0046983">
    <property type="term" value="F:protein dimerization activity"/>
    <property type="evidence" value="ECO:0007669"/>
    <property type="project" value="InterPro"/>
</dbReference>
<evidence type="ECO:0000256" key="4">
    <source>
        <dbReference type="ARBA" id="ARBA00022833"/>
    </source>
</evidence>
<comment type="subcellular location">
    <subcellularLocation>
        <location evidence="1">Nucleus</location>
    </subcellularLocation>
</comment>
<sequence>MPRKASVFDHFSAPTPSGTVGNCQAKCHHCQAVIAGSVQATSNFRRHLMRKHPDIFQRLDSPATRSSAMAPAAGQASTTGLFGPVSRSPRWKASDHRQEAITRSIVSVIAENLLPLDFVESPKFIELMAKAESRYAVPSARSLSAKFVPDCVAKIQSDVKARLQHVESVCLTLDVWSSRSTHSYVAITGHFILDCMLRSVMLGFRRRRGAFVTEDIFQVYQETVLRYRLTGKVVLIISDNLNLIQAFPFPGWVLLEEECVETEWDESEFSVSSTEKLDFPPSCKTSCYAHSLQLVVRDGLSAVADSFRDTISRASELVLFCRKSSLVAERVEGLTDTLTAQNTWNCQLRLLRSVVSLPQETLIRLGAPVAFSSSDLTLIEELCTILEPFEEVLDKVQHKQAVTASLVLACTKGLRNSLRELEATFNNKLVTNLQLSLEERLSPYEEMEYFQLAAMLDPRFKADWCHEGRAQEMKRLLLAAYLEEPCLPEDAAPLAYWRAKKGALPLLARLAHRYLAAPAGSAPVERVVGVGGRAWRPGWSHLPDSRLEELMLIRSSDG</sequence>
<evidence type="ECO:0000256" key="3">
    <source>
        <dbReference type="ARBA" id="ARBA00022771"/>
    </source>
</evidence>
<evidence type="ECO:0000256" key="8">
    <source>
        <dbReference type="ARBA" id="ARBA00023242"/>
    </source>
</evidence>
<dbReference type="SUPFAM" id="SSF140996">
    <property type="entry name" value="Hermes dimerisation domain"/>
    <property type="match status" value="1"/>
</dbReference>
<keyword evidence="13" id="KW-1185">Reference proteome</keyword>
<dbReference type="GO" id="GO:0003677">
    <property type="term" value="F:DNA binding"/>
    <property type="evidence" value="ECO:0007669"/>
    <property type="project" value="UniProtKB-KW"/>
</dbReference>
<keyword evidence="6" id="KW-0238">DNA-binding</keyword>
<feature type="domain" description="BED-type" evidence="11">
    <location>
        <begin position="2"/>
        <end position="59"/>
    </location>
</feature>
<feature type="region of interest" description="Disordered" evidence="10">
    <location>
        <begin position="70"/>
        <end position="89"/>
    </location>
</feature>
<dbReference type="Pfam" id="PF02892">
    <property type="entry name" value="zf-BED"/>
    <property type="match status" value="1"/>
</dbReference>
<evidence type="ECO:0000256" key="7">
    <source>
        <dbReference type="ARBA" id="ARBA00023163"/>
    </source>
</evidence>
<evidence type="ECO:0000256" key="2">
    <source>
        <dbReference type="ARBA" id="ARBA00022723"/>
    </source>
</evidence>
<accession>A0A423SE57</accession>
<keyword evidence="5" id="KW-0805">Transcription regulation</keyword>
<dbReference type="SUPFAM" id="SSF53098">
    <property type="entry name" value="Ribonuclease H-like"/>
    <property type="match status" value="1"/>
</dbReference>
<dbReference type="OrthoDB" id="6366580at2759"/>
<dbReference type="InterPro" id="IPR012337">
    <property type="entry name" value="RNaseH-like_sf"/>
</dbReference>
<dbReference type="GO" id="GO:0008270">
    <property type="term" value="F:zinc ion binding"/>
    <property type="evidence" value="ECO:0007669"/>
    <property type="project" value="UniProtKB-KW"/>
</dbReference>
<evidence type="ECO:0000256" key="10">
    <source>
        <dbReference type="SAM" id="MobiDB-lite"/>
    </source>
</evidence>
<evidence type="ECO:0000256" key="1">
    <source>
        <dbReference type="ARBA" id="ARBA00004123"/>
    </source>
</evidence>
<keyword evidence="3 9" id="KW-0863">Zinc-finger</keyword>
<reference evidence="12 13" key="2">
    <citation type="submission" date="2019-01" db="EMBL/GenBank/DDBJ databases">
        <title>The decoding of complex shrimp genome reveals the adaptation for benthos swimmer, frequently molting mechanism and breeding impact on genome.</title>
        <authorList>
            <person name="Sun Y."/>
            <person name="Gao Y."/>
            <person name="Yu Y."/>
        </authorList>
    </citation>
    <scope>NUCLEOTIDE SEQUENCE [LARGE SCALE GENOMIC DNA]</scope>
    <source>
        <tissue evidence="12">Muscle</tissue>
    </source>
</reference>
<dbReference type="PROSITE" id="PS50808">
    <property type="entry name" value="ZF_BED"/>
    <property type="match status" value="1"/>
</dbReference>
<evidence type="ECO:0000259" key="11">
    <source>
        <dbReference type="PROSITE" id="PS50808"/>
    </source>
</evidence>
<evidence type="ECO:0000313" key="12">
    <source>
        <dbReference type="EMBL" id="ROT62482.1"/>
    </source>
</evidence>
<name>A0A423SE57_PENVA</name>
<dbReference type="Proteomes" id="UP000283509">
    <property type="component" value="Unassembled WGS sequence"/>
</dbReference>
<evidence type="ECO:0000313" key="13">
    <source>
        <dbReference type="Proteomes" id="UP000283509"/>
    </source>
</evidence>
<evidence type="ECO:0000256" key="6">
    <source>
        <dbReference type="ARBA" id="ARBA00023125"/>
    </source>
</evidence>
<comment type="caution">
    <text evidence="12">The sequence shown here is derived from an EMBL/GenBank/DDBJ whole genome shotgun (WGS) entry which is preliminary data.</text>
</comment>
<dbReference type="InterPro" id="IPR052035">
    <property type="entry name" value="ZnF_BED_domain_contain"/>
</dbReference>
<dbReference type="AlphaFoldDB" id="A0A423SE57"/>
<evidence type="ECO:0000256" key="5">
    <source>
        <dbReference type="ARBA" id="ARBA00023015"/>
    </source>
</evidence>
<proteinExistence type="predicted"/>
<dbReference type="PANTHER" id="PTHR46481:SF10">
    <property type="entry name" value="ZINC FINGER BED DOMAIN-CONTAINING PROTEIN 39"/>
    <property type="match status" value="1"/>
</dbReference>
<dbReference type="PANTHER" id="PTHR46481">
    <property type="entry name" value="ZINC FINGER BED DOMAIN-CONTAINING PROTEIN 4"/>
    <property type="match status" value="1"/>
</dbReference>
<dbReference type="EMBL" id="QCYY01003668">
    <property type="protein sequence ID" value="ROT62482.1"/>
    <property type="molecule type" value="Genomic_DNA"/>
</dbReference>
<dbReference type="GO" id="GO:0005634">
    <property type="term" value="C:nucleus"/>
    <property type="evidence" value="ECO:0007669"/>
    <property type="project" value="UniProtKB-SubCell"/>
</dbReference>
<keyword evidence="7" id="KW-0804">Transcription</keyword>
<dbReference type="Pfam" id="PF05699">
    <property type="entry name" value="Dimer_Tnp_hAT"/>
    <property type="match status" value="1"/>
</dbReference>
<keyword evidence="4" id="KW-0862">Zinc</keyword>
<protein>
    <submittedName>
        <fullName evidence="12">Putative zinc finger BED domain-containing protein 4-like</fullName>
    </submittedName>
</protein>
<evidence type="ECO:0000256" key="9">
    <source>
        <dbReference type="PROSITE-ProRule" id="PRU00027"/>
    </source>
</evidence>
<organism evidence="12 13">
    <name type="scientific">Penaeus vannamei</name>
    <name type="common">Whiteleg shrimp</name>
    <name type="synonym">Litopenaeus vannamei</name>
    <dbReference type="NCBI Taxonomy" id="6689"/>
    <lineage>
        <taxon>Eukaryota</taxon>
        <taxon>Metazoa</taxon>
        <taxon>Ecdysozoa</taxon>
        <taxon>Arthropoda</taxon>
        <taxon>Crustacea</taxon>
        <taxon>Multicrustacea</taxon>
        <taxon>Malacostraca</taxon>
        <taxon>Eumalacostraca</taxon>
        <taxon>Eucarida</taxon>
        <taxon>Decapoda</taxon>
        <taxon>Dendrobranchiata</taxon>
        <taxon>Penaeoidea</taxon>
        <taxon>Penaeidae</taxon>
        <taxon>Penaeus</taxon>
    </lineage>
</organism>
<gene>
    <name evidence="12" type="ORF">C7M84_019676</name>
</gene>
<dbReference type="InterPro" id="IPR003656">
    <property type="entry name" value="Znf_BED"/>
</dbReference>